<organism evidence="2 3">
    <name type="scientific">Colletotrichum zoysiae</name>
    <dbReference type="NCBI Taxonomy" id="1216348"/>
    <lineage>
        <taxon>Eukaryota</taxon>
        <taxon>Fungi</taxon>
        <taxon>Dikarya</taxon>
        <taxon>Ascomycota</taxon>
        <taxon>Pezizomycotina</taxon>
        <taxon>Sordariomycetes</taxon>
        <taxon>Hypocreomycetidae</taxon>
        <taxon>Glomerellales</taxon>
        <taxon>Glomerellaceae</taxon>
        <taxon>Colletotrichum</taxon>
        <taxon>Colletotrichum graminicola species complex</taxon>
    </lineage>
</organism>
<feature type="compositionally biased region" description="Low complexity" evidence="1">
    <location>
        <begin position="152"/>
        <end position="163"/>
    </location>
</feature>
<dbReference type="Proteomes" id="UP001232148">
    <property type="component" value="Unassembled WGS sequence"/>
</dbReference>
<evidence type="ECO:0000313" key="2">
    <source>
        <dbReference type="EMBL" id="KAK2030307.1"/>
    </source>
</evidence>
<feature type="region of interest" description="Disordered" evidence="1">
    <location>
        <begin position="1"/>
        <end position="75"/>
    </location>
</feature>
<comment type="caution">
    <text evidence="2">The sequence shown here is derived from an EMBL/GenBank/DDBJ whole genome shotgun (WGS) entry which is preliminary data.</text>
</comment>
<gene>
    <name evidence="2" type="ORF">LX32DRAFT_638338</name>
</gene>
<sequence length="175" mass="18355">MGSNGHGMARHRSIHPASSQPPSPMHAQNKQHTHLLASPPSPPPHPWQPGGLSPFASSLPPSPTLPPASGTASAHAPRYFTKFPSLPVTSRQSWTLDASSPGTLVPSWPSNRHVTSNTSPGAKKLPLRALSPIKTSTNSLFFSSSPALPLLPSSTSLKSSTTPVLRSTPATTSTW</sequence>
<dbReference type="AlphaFoldDB" id="A0AAD9HLN7"/>
<name>A0AAD9HLN7_9PEZI</name>
<feature type="compositionally biased region" description="Low complexity" evidence="1">
    <location>
        <begin position="48"/>
        <end position="59"/>
    </location>
</feature>
<keyword evidence="3" id="KW-1185">Reference proteome</keyword>
<accession>A0AAD9HLN7</accession>
<feature type="compositionally biased region" description="Polar residues" evidence="1">
    <location>
        <begin position="91"/>
        <end position="120"/>
    </location>
</feature>
<evidence type="ECO:0000256" key="1">
    <source>
        <dbReference type="SAM" id="MobiDB-lite"/>
    </source>
</evidence>
<reference evidence="2" key="1">
    <citation type="submission" date="2021-06" db="EMBL/GenBank/DDBJ databases">
        <title>Comparative genomics, transcriptomics and evolutionary studies reveal genomic signatures of adaptation to plant cell wall in hemibiotrophic fungi.</title>
        <authorList>
            <consortium name="DOE Joint Genome Institute"/>
            <person name="Baroncelli R."/>
            <person name="Diaz J.F."/>
            <person name="Benocci T."/>
            <person name="Peng M."/>
            <person name="Battaglia E."/>
            <person name="Haridas S."/>
            <person name="Andreopoulos W."/>
            <person name="Labutti K."/>
            <person name="Pangilinan J."/>
            <person name="Floch G.L."/>
            <person name="Makela M.R."/>
            <person name="Henrissat B."/>
            <person name="Grigoriev I.V."/>
            <person name="Crouch J.A."/>
            <person name="De Vries R.P."/>
            <person name="Sukno S.A."/>
            <person name="Thon M.R."/>
        </authorList>
    </citation>
    <scope>NUCLEOTIDE SEQUENCE</scope>
    <source>
        <strain evidence="2">MAFF235873</strain>
    </source>
</reference>
<feature type="compositionally biased region" description="Polar residues" evidence="1">
    <location>
        <begin position="164"/>
        <end position="175"/>
    </location>
</feature>
<dbReference type="EMBL" id="MU842853">
    <property type="protein sequence ID" value="KAK2030307.1"/>
    <property type="molecule type" value="Genomic_DNA"/>
</dbReference>
<feature type="region of interest" description="Disordered" evidence="1">
    <location>
        <begin position="91"/>
        <end position="123"/>
    </location>
</feature>
<protein>
    <submittedName>
        <fullName evidence="2">Uncharacterized protein</fullName>
    </submittedName>
</protein>
<proteinExistence type="predicted"/>
<evidence type="ECO:0000313" key="3">
    <source>
        <dbReference type="Proteomes" id="UP001232148"/>
    </source>
</evidence>
<feature type="region of interest" description="Disordered" evidence="1">
    <location>
        <begin position="152"/>
        <end position="175"/>
    </location>
</feature>